<protein>
    <submittedName>
        <fullName evidence="1">DUF4249 family protein</fullName>
    </submittedName>
</protein>
<organism evidence="1 2">
    <name type="scientific">Candidatus Defluviibacterium haderslevense</name>
    <dbReference type="NCBI Taxonomy" id="2981993"/>
    <lineage>
        <taxon>Bacteria</taxon>
        <taxon>Pseudomonadati</taxon>
        <taxon>Bacteroidota</taxon>
        <taxon>Saprospiria</taxon>
        <taxon>Saprospirales</taxon>
        <taxon>Saprospiraceae</taxon>
        <taxon>Candidatus Defluviibacterium</taxon>
    </lineage>
</organism>
<proteinExistence type="predicted"/>
<evidence type="ECO:0000313" key="2">
    <source>
        <dbReference type="Proteomes" id="UP000808349"/>
    </source>
</evidence>
<dbReference type="EMBL" id="JADKFW010000005">
    <property type="protein sequence ID" value="MBK9717911.1"/>
    <property type="molecule type" value="Genomic_DNA"/>
</dbReference>
<name>A0A9D7XES2_9BACT</name>
<dbReference type="Proteomes" id="UP000808349">
    <property type="component" value="Unassembled WGS sequence"/>
</dbReference>
<accession>A0A9D7XES2</accession>
<comment type="caution">
    <text evidence="1">The sequence shown here is derived from an EMBL/GenBank/DDBJ whole genome shotgun (WGS) entry which is preliminary data.</text>
</comment>
<reference evidence="1 2" key="1">
    <citation type="submission" date="2020-10" db="EMBL/GenBank/DDBJ databases">
        <title>Connecting structure to function with the recovery of over 1000 high-quality activated sludge metagenome-assembled genomes encoding full-length rRNA genes using long-read sequencing.</title>
        <authorList>
            <person name="Singleton C.M."/>
            <person name="Petriglieri F."/>
            <person name="Kristensen J.M."/>
            <person name="Kirkegaard R.H."/>
            <person name="Michaelsen T.Y."/>
            <person name="Andersen M.H."/>
            <person name="Karst S.M."/>
            <person name="Dueholm M.S."/>
            <person name="Nielsen P.H."/>
            <person name="Albertsen M."/>
        </authorList>
    </citation>
    <scope>NUCLEOTIDE SEQUENCE [LARGE SCALE GENOMIC DNA]</scope>
    <source>
        <strain evidence="1">Ribe_18-Q3-R11-54_BAT3C.373</strain>
    </source>
</reference>
<sequence length="241" mass="27784">MKRYLFLFLLLNVSCEETFIPVTNVEDEKYVVESYLELNDQAIFPYLILTKSLGFYSNINASILENLFIHNAIVNIETNQVQYPLQEICLNDIPKALQQQIADRFGLNLDSISVNFCVYIDINGQIPLQVGNQYKLSVITGTDTLRSTTTIPGFIKIDSVWFDKIPGTPNDTFRQMFCFISDNPLVKDYYRYFTGTQHEPLIPNFSSVTDDALFNGQQFKFTLQKPKHPEVNSQRHLDIIE</sequence>
<dbReference type="AlphaFoldDB" id="A0A9D7XES2"/>
<gene>
    <name evidence="1" type="ORF">IPO85_10415</name>
</gene>
<evidence type="ECO:0000313" key="1">
    <source>
        <dbReference type="EMBL" id="MBK9717911.1"/>
    </source>
</evidence>